<feature type="transmembrane region" description="Helical" evidence="7">
    <location>
        <begin position="223"/>
        <end position="242"/>
    </location>
</feature>
<comment type="similarity">
    <text evidence="7">Belongs to the binding-protein-dependent transport system permease family.</text>
</comment>
<dbReference type="PANTHER" id="PTHR30193:SF1">
    <property type="entry name" value="ABC TRANSPORTER PERMEASE PROTEIN YESP-RELATED"/>
    <property type="match status" value="1"/>
</dbReference>
<feature type="transmembrane region" description="Helical" evidence="7">
    <location>
        <begin position="33"/>
        <end position="62"/>
    </location>
</feature>
<evidence type="ECO:0000256" key="1">
    <source>
        <dbReference type="ARBA" id="ARBA00004651"/>
    </source>
</evidence>
<comment type="subcellular location">
    <subcellularLocation>
        <location evidence="1 7">Cell membrane</location>
        <topology evidence="1 7">Multi-pass membrane protein</topology>
    </subcellularLocation>
</comment>
<dbReference type="Gene3D" id="1.10.3720.10">
    <property type="entry name" value="MetI-like"/>
    <property type="match status" value="1"/>
</dbReference>
<name>A0A4V2J501_9BACL</name>
<dbReference type="PROSITE" id="PS50928">
    <property type="entry name" value="ABC_TM1"/>
    <property type="match status" value="1"/>
</dbReference>
<feature type="transmembrane region" description="Helical" evidence="7">
    <location>
        <begin position="178"/>
        <end position="202"/>
    </location>
</feature>
<keyword evidence="6 7" id="KW-0472">Membrane</keyword>
<accession>A0A4V2J501</accession>
<feature type="domain" description="ABC transmembrane type-1" evidence="8">
    <location>
        <begin position="93"/>
        <end position="304"/>
    </location>
</feature>
<keyword evidence="10" id="KW-1185">Reference proteome</keyword>
<organism evidence="9 10">
    <name type="scientific">Paenibacillus thalictri</name>
    <dbReference type="NCBI Taxonomy" id="2527873"/>
    <lineage>
        <taxon>Bacteria</taxon>
        <taxon>Bacillati</taxon>
        <taxon>Bacillota</taxon>
        <taxon>Bacilli</taxon>
        <taxon>Bacillales</taxon>
        <taxon>Paenibacillaceae</taxon>
        <taxon>Paenibacillus</taxon>
    </lineage>
</organism>
<feature type="transmembrane region" description="Helical" evidence="7">
    <location>
        <begin position="286"/>
        <end position="305"/>
    </location>
</feature>
<dbReference type="CDD" id="cd06261">
    <property type="entry name" value="TM_PBP2"/>
    <property type="match status" value="1"/>
</dbReference>
<evidence type="ECO:0000259" key="8">
    <source>
        <dbReference type="PROSITE" id="PS50928"/>
    </source>
</evidence>
<evidence type="ECO:0000256" key="6">
    <source>
        <dbReference type="ARBA" id="ARBA00023136"/>
    </source>
</evidence>
<proteinExistence type="inferred from homology"/>
<evidence type="ECO:0000256" key="3">
    <source>
        <dbReference type="ARBA" id="ARBA00022475"/>
    </source>
</evidence>
<protein>
    <submittedName>
        <fullName evidence="9">Sugar ABC transporter permease</fullName>
    </submittedName>
</protein>
<reference evidence="9 10" key="1">
    <citation type="submission" date="2019-02" db="EMBL/GenBank/DDBJ databases">
        <title>Paenibacillus sp. nov., isolated from surface-sterilized tissue of Thalictrum simplex L.</title>
        <authorList>
            <person name="Tuo L."/>
        </authorList>
    </citation>
    <scope>NUCLEOTIDE SEQUENCE [LARGE SCALE GENOMIC DNA]</scope>
    <source>
        <strain evidence="9 10">N2SHLJ1</strain>
    </source>
</reference>
<feature type="transmembrane region" description="Helical" evidence="7">
    <location>
        <begin position="95"/>
        <end position="118"/>
    </location>
</feature>
<dbReference type="EMBL" id="SIRE01000001">
    <property type="protein sequence ID" value="TBL81952.1"/>
    <property type="molecule type" value="Genomic_DNA"/>
</dbReference>
<dbReference type="SUPFAM" id="SSF161098">
    <property type="entry name" value="MetI-like"/>
    <property type="match status" value="1"/>
</dbReference>
<dbReference type="Pfam" id="PF00528">
    <property type="entry name" value="BPD_transp_1"/>
    <property type="match status" value="1"/>
</dbReference>
<dbReference type="OrthoDB" id="9788108at2"/>
<evidence type="ECO:0000313" key="9">
    <source>
        <dbReference type="EMBL" id="TBL81952.1"/>
    </source>
</evidence>
<dbReference type="GO" id="GO:0005886">
    <property type="term" value="C:plasma membrane"/>
    <property type="evidence" value="ECO:0007669"/>
    <property type="project" value="UniProtKB-SubCell"/>
</dbReference>
<dbReference type="InterPro" id="IPR035906">
    <property type="entry name" value="MetI-like_sf"/>
</dbReference>
<evidence type="ECO:0000256" key="2">
    <source>
        <dbReference type="ARBA" id="ARBA00022448"/>
    </source>
</evidence>
<feature type="transmembrane region" description="Helical" evidence="7">
    <location>
        <begin position="130"/>
        <end position="148"/>
    </location>
</feature>
<dbReference type="Proteomes" id="UP000293142">
    <property type="component" value="Unassembled WGS sequence"/>
</dbReference>
<keyword evidence="2 7" id="KW-0813">Transport</keyword>
<evidence type="ECO:0000256" key="7">
    <source>
        <dbReference type="RuleBase" id="RU363032"/>
    </source>
</evidence>
<feature type="transmembrane region" description="Helical" evidence="7">
    <location>
        <begin position="254"/>
        <end position="274"/>
    </location>
</feature>
<dbReference type="InterPro" id="IPR000515">
    <property type="entry name" value="MetI-like"/>
</dbReference>
<keyword evidence="3" id="KW-1003">Cell membrane</keyword>
<keyword evidence="4 7" id="KW-0812">Transmembrane</keyword>
<evidence type="ECO:0000313" key="10">
    <source>
        <dbReference type="Proteomes" id="UP000293142"/>
    </source>
</evidence>
<gene>
    <name evidence="9" type="ORF">EYB31_00115</name>
</gene>
<comment type="caution">
    <text evidence="9">The sequence shown here is derived from an EMBL/GenBank/DDBJ whole genome shotgun (WGS) entry which is preliminary data.</text>
</comment>
<evidence type="ECO:0000256" key="4">
    <source>
        <dbReference type="ARBA" id="ARBA00022692"/>
    </source>
</evidence>
<sequence>MRMHQAKRSEYIGLERNTKEGSKPILRELKRNMIAYAFISPWFIGFLVFIIGPMLASLYFSFTQYDMLSKPSWIGLDNYVKMLTDDKRFITALKVTFTFVFVSVPLKLAFALLIAMLFNVDRRGVSVYRTLYYVPSILGGSVAVAVMWKQLFGSKGAVNALLGIVGIKGTSWVASPDFALWTLILLVIWQFGSPMLIFLAGLKQIPHELYEASKMDGAGAWMRFFRVTLPMLTPIIFFNLVMQTIGGFMTFTQSFLITAGGPLDTTLFYAVYLYETAFTHFQMGYASAMAWVLLIIVALFTGLIFKSAASWVHYESEGGK</sequence>
<dbReference type="InterPro" id="IPR051393">
    <property type="entry name" value="ABC_transporter_permease"/>
</dbReference>
<evidence type="ECO:0000256" key="5">
    <source>
        <dbReference type="ARBA" id="ARBA00022989"/>
    </source>
</evidence>
<dbReference type="SUPFAM" id="SSF160964">
    <property type="entry name" value="MalF N-terminal region-like"/>
    <property type="match status" value="1"/>
</dbReference>
<dbReference type="PANTHER" id="PTHR30193">
    <property type="entry name" value="ABC TRANSPORTER PERMEASE PROTEIN"/>
    <property type="match status" value="1"/>
</dbReference>
<keyword evidence="5 7" id="KW-1133">Transmembrane helix</keyword>
<dbReference type="AlphaFoldDB" id="A0A4V2J501"/>
<dbReference type="GO" id="GO:0055085">
    <property type="term" value="P:transmembrane transport"/>
    <property type="evidence" value="ECO:0007669"/>
    <property type="project" value="InterPro"/>
</dbReference>